<dbReference type="Gene3D" id="2.120.10.80">
    <property type="entry name" value="Kelch-type beta propeller"/>
    <property type="match status" value="1"/>
</dbReference>
<dbReference type="SMART" id="SM00256">
    <property type="entry name" value="FBOX"/>
    <property type="match status" value="1"/>
</dbReference>
<evidence type="ECO:0000259" key="1">
    <source>
        <dbReference type="SMART" id="SM00256"/>
    </source>
</evidence>
<dbReference type="Pfam" id="PF00646">
    <property type="entry name" value="F-box"/>
    <property type="match status" value="1"/>
</dbReference>
<dbReference type="CDD" id="cd09917">
    <property type="entry name" value="F-box_SF"/>
    <property type="match status" value="1"/>
</dbReference>
<evidence type="ECO:0000313" key="3">
    <source>
        <dbReference type="Proteomes" id="UP000323000"/>
    </source>
</evidence>
<dbReference type="Proteomes" id="UP000323000">
    <property type="component" value="Chromosome 2"/>
</dbReference>
<name>A0A5C7ILC9_9ROSI</name>
<dbReference type="InterPro" id="IPR050796">
    <property type="entry name" value="SCF_F-box_component"/>
</dbReference>
<dbReference type="InterPro" id="IPR015915">
    <property type="entry name" value="Kelch-typ_b-propeller"/>
</dbReference>
<dbReference type="AlphaFoldDB" id="A0A5C7ILC9"/>
<dbReference type="Pfam" id="PF01344">
    <property type="entry name" value="Kelch_1"/>
    <property type="match status" value="1"/>
</dbReference>
<dbReference type="InterPro" id="IPR006652">
    <property type="entry name" value="Kelch_1"/>
</dbReference>
<feature type="domain" description="F-box" evidence="1">
    <location>
        <begin position="5"/>
        <end position="45"/>
    </location>
</feature>
<dbReference type="SUPFAM" id="SSF117281">
    <property type="entry name" value="Kelch motif"/>
    <property type="match status" value="1"/>
</dbReference>
<dbReference type="EMBL" id="VAHF01000002">
    <property type="protein sequence ID" value="TXG69276.1"/>
    <property type="molecule type" value="Genomic_DNA"/>
</dbReference>
<gene>
    <name evidence="2" type="ORF">EZV62_004211</name>
</gene>
<protein>
    <recommendedName>
        <fullName evidence="1">F-box domain-containing protein</fullName>
    </recommendedName>
</protein>
<dbReference type="SUPFAM" id="SSF81383">
    <property type="entry name" value="F-box domain"/>
    <property type="match status" value="1"/>
</dbReference>
<organism evidence="2 3">
    <name type="scientific">Acer yangbiense</name>
    <dbReference type="NCBI Taxonomy" id="1000413"/>
    <lineage>
        <taxon>Eukaryota</taxon>
        <taxon>Viridiplantae</taxon>
        <taxon>Streptophyta</taxon>
        <taxon>Embryophyta</taxon>
        <taxon>Tracheophyta</taxon>
        <taxon>Spermatophyta</taxon>
        <taxon>Magnoliopsida</taxon>
        <taxon>eudicotyledons</taxon>
        <taxon>Gunneridae</taxon>
        <taxon>Pentapetalae</taxon>
        <taxon>rosids</taxon>
        <taxon>malvids</taxon>
        <taxon>Sapindales</taxon>
        <taxon>Sapindaceae</taxon>
        <taxon>Hippocastanoideae</taxon>
        <taxon>Acereae</taxon>
        <taxon>Acer</taxon>
    </lineage>
</organism>
<comment type="caution">
    <text evidence="2">The sequence shown here is derived from an EMBL/GenBank/DDBJ whole genome shotgun (WGS) entry which is preliminary data.</text>
</comment>
<keyword evidence="3" id="KW-1185">Reference proteome</keyword>
<dbReference type="SMART" id="SM00612">
    <property type="entry name" value="Kelch"/>
    <property type="match status" value="1"/>
</dbReference>
<dbReference type="OrthoDB" id="7956040at2759"/>
<evidence type="ECO:0000313" key="2">
    <source>
        <dbReference type="EMBL" id="TXG69276.1"/>
    </source>
</evidence>
<proteinExistence type="predicted"/>
<dbReference type="InterPro" id="IPR001810">
    <property type="entry name" value="F-box_dom"/>
</dbReference>
<dbReference type="InterPro" id="IPR036047">
    <property type="entry name" value="F-box-like_dom_sf"/>
</dbReference>
<dbReference type="Gene3D" id="1.20.1280.50">
    <property type="match status" value="1"/>
</dbReference>
<dbReference type="PANTHER" id="PTHR31672:SF2">
    <property type="entry name" value="F-BOX DOMAIN-CONTAINING PROTEIN"/>
    <property type="match status" value="1"/>
</dbReference>
<accession>A0A5C7ILC9</accession>
<reference evidence="3" key="1">
    <citation type="journal article" date="2019" name="Gigascience">
        <title>De novo genome assembly of the endangered Acer yangbiense, a plant species with extremely small populations endemic to Yunnan Province, China.</title>
        <authorList>
            <person name="Yang J."/>
            <person name="Wariss H.M."/>
            <person name="Tao L."/>
            <person name="Zhang R."/>
            <person name="Yun Q."/>
            <person name="Hollingsworth P."/>
            <person name="Dao Z."/>
            <person name="Luo G."/>
            <person name="Guo H."/>
            <person name="Ma Y."/>
            <person name="Sun W."/>
        </authorList>
    </citation>
    <scope>NUCLEOTIDE SEQUENCE [LARGE SCALE GENOMIC DNA]</scope>
    <source>
        <strain evidence="3">cv. Malutang</strain>
    </source>
</reference>
<sequence length="398" mass="45078">MWINLSLDVLSNIFSFLSPDSLARASSVCNHWHTCVHLHSLPYSTSHQHHFPWFLAFPTRNRSLCCYVQNPVTENWQVVSLDFLPDPARPVTSIGSLLLLRPTNCTLLRLGLCNPFTRQFKYLPMLNIARTNPAVGLVVGPAQYGLISDFKVYVAGGMSEVPCGGATYEPTLEMYDSRHDTWQIVGPMPVEYAVRLTVWTPNESVYTNGVLYWMTSARAYSLMGLDIESNTWRELSVPMADRLEFAALMRRNGKLTLIGGGMCVEGTCVWELNEEEEDWWLIEKVPIELGLRLLGGRAKWESTKCVGSNEAICLYREIGSGMIVWRRQVEVENGDDDLIIKRLIPLKTPGEITMELLDFPKNGICITVKNFFKLHFYTQVPIWRNRVISVSGSTLCCS</sequence>
<dbReference type="PANTHER" id="PTHR31672">
    <property type="entry name" value="BNACNNG10540D PROTEIN"/>
    <property type="match status" value="1"/>
</dbReference>